<dbReference type="AlphaFoldDB" id="A9D6N9"/>
<dbReference type="eggNOG" id="COG4286">
    <property type="taxonomic scope" value="Bacteria"/>
</dbReference>
<dbReference type="GO" id="GO:0005737">
    <property type="term" value="C:cytoplasm"/>
    <property type="evidence" value="ECO:0007669"/>
    <property type="project" value="TreeGrafter"/>
</dbReference>
<evidence type="ECO:0008006" key="4">
    <source>
        <dbReference type="Google" id="ProtNLM"/>
    </source>
</evidence>
<sequence>MKACLSSRPVCLFDLRELTEPVLTITHLVTHSGGFHADELLSSVVLTRLFPAAALLRTREREWLEPAEGRIIFDVGGDYDASRQIYDHHQRPSPLRDDGQPFSSFGLIWAHYGRDYLAALDVPGADLDAIHSAFDEEFVLPVDLLDNGAIQPSVAGPLAELTLPALLGSLKPVFDDTSPTADDDAFLAALPVARSFVEASVRNLAAKARARGVVLEAIAKAGASPILELPMGMPYLSVLNAADAGHMMFMVAPRGEDWTLNGIKLSNDTFDQRADLPAAWAGLSDAALEAACGVKGAKFCHNGRFIAVASSREAIMEMAELAVKAVQ</sequence>
<evidence type="ECO:0000313" key="2">
    <source>
        <dbReference type="EMBL" id="EDQ33555.2"/>
    </source>
</evidence>
<accession>A9D6N9</accession>
<evidence type="ECO:0000313" key="3">
    <source>
        <dbReference type="Proteomes" id="UP000004291"/>
    </source>
</evidence>
<proteinExistence type="inferred from homology"/>
<dbReference type="STRING" id="411684.HPDFL43_09972"/>
<protein>
    <recommendedName>
        <fullName evidence="4">Metal-dependent hydrolase</fullName>
    </recommendedName>
</protein>
<dbReference type="Pfam" id="PF03690">
    <property type="entry name" value="MYG1_exonuc"/>
    <property type="match status" value="1"/>
</dbReference>
<dbReference type="PANTHER" id="PTHR11215:SF1">
    <property type="entry name" value="MYG1 EXONUCLEASE"/>
    <property type="match status" value="1"/>
</dbReference>
<evidence type="ECO:0000256" key="1">
    <source>
        <dbReference type="ARBA" id="ARBA00010105"/>
    </source>
</evidence>
<dbReference type="InterPro" id="IPR003226">
    <property type="entry name" value="MYG1_exonuclease"/>
</dbReference>
<organism evidence="2 3">
    <name type="scientific">Hoeflea phototrophica (strain DSM 17068 / NCIMB 14078 / DFL-43)</name>
    <dbReference type="NCBI Taxonomy" id="411684"/>
    <lineage>
        <taxon>Bacteria</taxon>
        <taxon>Pseudomonadati</taxon>
        <taxon>Pseudomonadota</taxon>
        <taxon>Alphaproteobacteria</taxon>
        <taxon>Hyphomicrobiales</taxon>
        <taxon>Rhizobiaceae</taxon>
        <taxon>Hoeflea</taxon>
    </lineage>
</organism>
<dbReference type="PANTHER" id="PTHR11215">
    <property type="entry name" value="METAL DEPENDENT HYDROLASE - RELATED"/>
    <property type="match status" value="1"/>
</dbReference>
<dbReference type="HOGENOM" id="CLU_051576_1_0_5"/>
<dbReference type="Proteomes" id="UP000004291">
    <property type="component" value="Chromosome"/>
</dbReference>
<keyword evidence="3" id="KW-1185">Reference proteome</keyword>
<comment type="similarity">
    <text evidence="1">Belongs to the MYG1 family.</text>
</comment>
<comment type="caution">
    <text evidence="2">The sequence shown here is derived from an EMBL/GenBank/DDBJ whole genome shotgun (WGS) entry which is preliminary data.</text>
</comment>
<name>A9D6N9_HOEPD</name>
<reference evidence="2 3" key="2">
    <citation type="submission" date="2012-06" db="EMBL/GenBank/DDBJ databases">
        <authorList>
            <person name="Fiebig A."/>
        </authorList>
    </citation>
    <scope>NUCLEOTIDE SEQUENCE [LARGE SCALE GENOMIC DNA]</scope>
    <source>
        <strain evidence="2 3">DFL-43</strain>
    </source>
</reference>
<reference evidence="2 3" key="1">
    <citation type="submission" date="2007-10" db="EMBL/GenBank/DDBJ databases">
        <authorList>
            <person name="Wagner-Dobler I."/>
            <person name="Ferriera S."/>
            <person name="Johnson J."/>
            <person name="Kravitz S."/>
            <person name="Beeson K."/>
            <person name="Sutton G."/>
            <person name="Rogers Y.-H."/>
            <person name="Friedman R."/>
            <person name="Frazier M."/>
            <person name="Venter J.C."/>
        </authorList>
    </citation>
    <scope>NUCLEOTIDE SEQUENCE [LARGE SCALE GENOMIC DNA]</scope>
    <source>
        <strain evidence="2 3">DFL-43</strain>
    </source>
</reference>
<dbReference type="EMBL" id="ABIA03000002">
    <property type="protein sequence ID" value="EDQ33555.2"/>
    <property type="molecule type" value="Genomic_DNA"/>
</dbReference>
<gene>
    <name evidence="2" type="ORF">HPDFL43_09972</name>
</gene>